<dbReference type="SUPFAM" id="SSF48371">
    <property type="entry name" value="ARM repeat"/>
    <property type="match status" value="1"/>
</dbReference>
<evidence type="ECO:0000256" key="16">
    <source>
        <dbReference type="SAM" id="MobiDB-lite"/>
    </source>
</evidence>
<dbReference type="PANTHER" id="PTHR12389">
    <property type="entry name" value="ZINC FINGER PROTEIN 294"/>
    <property type="match status" value="1"/>
</dbReference>
<keyword evidence="13 15" id="KW-0862">Zinc</keyword>
<dbReference type="FunFam" id="3.30.40.10:FF:000038">
    <property type="entry name" value="E3 ubiquitin-protein ligase listerin"/>
    <property type="match status" value="1"/>
</dbReference>
<evidence type="ECO:0000256" key="3">
    <source>
        <dbReference type="ARBA" id="ARBA00004906"/>
    </source>
</evidence>
<dbReference type="InterPro" id="IPR054478">
    <property type="entry name" value="LTN1_UBC"/>
</dbReference>
<keyword evidence="9 15" id="KW-0479">Metal-binding</keyword>
<evidence type="ECO:0000256" key="6">
    <source>
        <dbReference type="ARBA" id="ARBA00017157"/>
    </source>
</evidence>
<evidence type="ECO:0000256" key="4">
    <source>
        <dbReference type="ARBA" id="ARBA00007997"/>
    </source>
</evidence>
<keyword evidence="12 15" id="KW-0833">Ubl conjugation pathway</keyword>
<evidence type="ECO:0000256" key="10">
    <source>
        <dbReference type="ARBA" id="ARBA00022737"/>
    </source>
</evidence>
<dbReference type="Proteomes" id="UP000036987">
    <property type="component" value="Unassembled WGS sequence"/>
</dbReference>
<dbReference type="InterPro" id="IPR011016">
    <property type="entry name" value="Znf_RING-CH"/>
</dbReference>
<dbReference type="GO" id="GO:0043023">
    <property type="term" value="F:ribosomal large subunit binding"/>
    <property type="evidence" value="ECO:0000318"/>
    <property type="project" value="GO_Central"/>
</dbReference>
<keyword evidence="19" id="KW-1185">Reference proteome</keyword>
<dbReference type="GO" id="GO:1990116">
    <property type="term" value="P:ribosome-associated ubiquitin-dependent protein catabolic process"/>
    <property type="evidence" value="ECO:0000318"/>
    <property type="project" value="GO_Central"/>
</dbReference>
<dbReference type="PROSITE" id="PS50089">
    <property type="entry name" value="ZF_RING_2"/>
    <property type="match status" value="1"/>
</dbReference>
<evidence type="ECO:0000256" key="7">
    <source>
        <dbReference type="ARBA" id="ARBA00022490"/>
    </source>
</evidence>
<dbReference type="Gene3D" id="1.25.10.10">
    <property type="entry name" value="Leucine-rich Repeat Variant"/>
    <property type="match status" value="1"/>
</dbReference>
<dbReference type="PANTHER" id="PTHR12389:SF0">
    <property type="entry name" value="E3 UBIQUITIN-PROTEIN LIGASE LISTERIN"/>
    <property type="match status" value="1"/>
</dbReference>
<evidence type="ECO:0000256" key="13">
    <source>
        <dbReference type="ARBA" id="ARBA00022833"/>
    </source>
</evidence>
<dbReference type="GO" id="GO:0016567">
    <property type="term" value="P:protein ubiquitination"/>
    <property type="evidence" value="ECO:0007669"/>
    <property type="project" value="UniProtKB-UniPathway"/>
</dbReference>
<dbReference type="InterPro" id="IPR039804">
    <property type="entry name" value="RING-CH-C4HC3_LTN1"/>
</dbReference>
<comment type="pathway">
    <text evidence="3 15">Protein modification; protein ubiquitination.</text>
</comment>
<comment type="similarity">
    <text evidence="4 15">Belongs to the LTN1 family.</text>
</comment>
<dbReference type="GO" id="GO:0008270">
    <property type="term" value="F:zinc ion binding"/>
    <property type="evidence" value="ECO:0007669"/>
    <property type="project" value="UniProtKB-KW"/>
</dbReference>
<gene>
    <name evidence="18" type="ORF">ZOSMA_538G00060</name>
</gene>
<evidence type="ECO:0000256" key="11">
    <source>
        <dbReference type="ARBA" id="ARBA00022771"/>
    </source>
</evidence>
<name>A0A0K9NXB7_ZOSMR</name>
<dbReference type="InterPro" id="IPR001841">
    <property type="entry name" value="Znf_RING"/>
</dbReference>
<dbReference type="EC" id="2.3.2.27" evidence="5 15"/>
<evidence type="ECO:0000256" key="9">
    <source>
        <dbReference type="ARBA" id="ARBA00022723"/>
    </source>
</evidence>
<dbReference type="InterPro" id="IPR016024">
    <property type="entry name" value="ARM-type_fold"/>
</dbReference>
<organism evidence="18 19">
    <name type="scientific">Zostera marina</name>
    <name type="common">Eelgrass</name>
    <dbReference type="NCBI Taxonomy" id="29655"/>
    <lineage>
        <taxon>Eukaryota</taxon>
        <taxon>Viridiplantae</taxon>
        <taxon>Streptophyta</taxon>
        <taxon>Embryophyta</taxon>
        <taxon>Tracheophyta</taxon>
        <taxon>Spermatophyta</taxon>
        <taxon>Magnoliopsida</taxon>
        <taxon>Liliopsida</taxon>
        <taxon>Zosteraceae</taxon>
        <taxon>Zostera</taxon>
    </lineage>
</organism>
<dbReference type="InterPro" id="IPR011989">
    <property type="entry name" value="ARM-like"/>
</dbReference>
<dbReference type="InterPro" id="IPR054476">
    <property type="entry name" value="Ltn1_N"/>
</dbReference>
<evidence type="ECO:0000256" key="8">
    <source>
        <dbReference type="ARBA" id="ARBA00022679"/>
    </source>
</evidence>
<comment type="caution">
    <text evidence="18">The sequence shown here is derived from an EMBL/GenBank/DDBJ whole genome shotgun (WGS) entry which is preliminary data.</text>
</comment>
<dbReference type="GO" id="GO:0061630">
    <property type="term" value="F:ubiquitin protein ligase activity"/>
    <property type="evidence" value="ECO:0000318"/>
    <property type="project" value="GO_Central"/>
</dbReference>
<dbReference type="Pfam" id="PF22958">
    <property type="entry name" value="Ltn1_1st"/>
    <property type="match status" value="1"/>
</dbReference>
<dbReference type="SMART" id="SM00744">
    <property type="entry name" value="RINGv"/>
    <property type="match status" value="1"/>
</dbReference>
<feature type="compositionally biased region" description="Low complexity" evidence="16">
    <location>
        <begin position="13"/>
        <end position="28"/>
    </location>
</feature>
<dbReference type="OMA" id="EAIHTWK"/>
<feature type="region of interest" description="Disordered" evidence="16">
    <location>
        <begin position="1"/>
        <end position="29"/>
    </location>
</feature>
<sequence>MGKDKDVGRSKTRPSSSSLAASLLPTGGSSVGFGGYLGGTRVEPPVSSIIEDVASPFQAVDPELSQHLKRLGRKDSKTKLKALAALSKIFSEGNGEDIVHIIPLWAFEYKKLLNDYNRDVRRATNETMTSLVISVRRGLAPYLKSLIGPWWFSQFDQVFEISQAARRSFEAAFPAQEKRLDALIISSNEVLIYLDENLKLTPQTMSDKTTPMDELEDMHQHVLSSSLLAMATLIHILAGEKTQAQNSEDITQEAKVVSKARVSGLSFAEKMFNDQKYFLEFLKSKTPRVRSATYSILFSFVKHIPNFLDEGNSKLLSIAILGSLQEKDASCHSSMWDMILLFSQRYPDCWFLNNVQKNSLARLWQFLRNECYGSQEISYPVLVLFLDSLPAKIVVQEHFLSNFLQNMWKGRNPFQSQATNPHIFFTAFKECFLWGLYKTSRYVPVDEKPHFQHSLVENILIKLLWGDYFSLVPGNLQYDHSFGKPNNSSEDAICRNNHPKSANQYSKKYPKSYLQNLGKCLVEILSNIYLKDSTLLHAFCSTFQKDSLEVLHKGESLPRFSDSVERITNFFLMMNQLGVVKDQDWPLNDLAGPLVINCLPLINSLDSEDFVKLLVIMSDIFGPKIIVLNCFVSTKRQYCNEFINESRRESSNTCFLQVFSDEIIPWCLHKLSHSTSLKLDLLISLLDDEHFFKQWNLIIEYSTKLLNCSRNEKCASDAHVIMLATLLEKVRSILENKKTPTNLKGQNGCLPEHWQHALLDMAVVSVLSQPSSFSASHGNFIRAAIGGSSENNQICFLSMEALVSIYETVLRNLITFIGTSSHSWALSASSLLLSASGQNLKEKIVVSEIKHIEKAQFSIEVLDGSIFCLRNLHMDSNLLPCILATLFLIEWGESLLAKVHVQDYFEGSEYLLGGVDTSVLSDEASDSEKKVDSKLFLSEKVIAIRSKIIVNILRCFDPCNLMILRNILIQTVRTAIFETETPFKDKMPALCCNWILDILQVICRNPADEQNALDQLLSENEYWPIWVSPNRDCASRSIIQASQNSSIDSHKPRHDLFVAFVEKLIACLGVSKIVAGFSEHSSSCNAETTENRLSSVSYTRSWIAAELLCTWNWSGKCALESFLYLLNDYAKKSSSSFKESLIFSVVVILLDASILHGASSHMNFFNVWTASDDEIESIHDPYLRALISLLSALIVKDNTWKKYEASLLFEHIVDKLFVGTNINQSCLRVLPFVLNIISQPLIKGNAKHDEASENFQHDYVDIDSIRRNIVSWLQSALALPSLTFENTQNQDLEEWIQLIVSCYPLSIKGPVGSFNAAEIGYIDQLERALLLSLFRKQRYDDDAVDISMVLSPSSSFNLEASSRRSAQMMLVKLTAVSVAYCWHDFNDDDWDFALGQLDRWIKSLVLVMEAITEKVDDIVTSSDLHTEETMTKLNLAVQIFDPLPLSISKTALIVLSLFSRIFSSKEVNANRVLPSILEKWNSRRDGIFEDVLRLFLATGAAEAIASYVSKEASTVIAASRHAYSNLWELVATCVINSPQHIRTSSAQSMDLWGLSVGPVASLYAILFSCEPLSSLQLAAYNLLSTEPICQISLLKEDKNALSGQDSCTDHNSESFSEESCNLREEISSIIENPHPVIFEDDLLASHRVNYFIGWALMLSYLQSLPPPSKARERIILHVQDSVSSTILHCIFQHIPLKYGFSNNLKRKDVELPVEVSRAANSANQAIRTSSLSYAVESLWPVEADQMAVLAGSIYGSMIHLLPAYVRNWFTGLRDRAFTSSVESFTKTWCSPPLITDEFTQMKGEGLADDNFSVTVNKSAYEIIATYKKEDTGMDLVIRLPICYPLRPVDVACTRSLGISEVKQRKWLLSLNAFVRNQNGAIAEAMRTWKKNFDKEFQGVEECPICYSIIHTTNHSLPRLACKTCKHKFHSACLYKWFSTSNKSTCPLCQMPF</sequence>
<protein>
    <recommendedName>
        <fullName evidence="6 15">E3 ubiquitin-protein ligase listerin</fullName>
        <ecNumber evidence="5 15">2.3.2.27</ecNumber>
    </recommendedName>
    <alternativeName>
        <fullName evidence="15">RING-type E3 ubiquitin transferase listerin</fullName>
    </alternativeName>
</protein>
<dbReference type="EMBL" id="LFYR01001505">
    <property type="protein sequence ID" value="KMZ61323.1"/>
    <property type="molecule type" value="Genomic_DNA"/>
</dbReference>
<keyword evidence="8 15" id="KW-0808">Transferase</keyword>
<dbReference type="InterPro" id="IPR039795">
    <property type="entry name" value="LTN1/Rkr1"/>
</dbReference>
<evidence type="ECO:0000313" key="18">
    <source>
        <dbReference type="EMBL" id="KMZ61323.1"/>
    </source>
</evidence>
<dbReference type="SMART" id="SM00184">
    <property type="entry name" value="RING"/>
    <property type="match status" value="1"/>
</dbReference>
<keyword evidence="7" id="KW-0963">Cytoplasm</keyword>
<keyword evidence="10" id="KW-0677">Repeat</keyword>
<evidence type="ECO:0000256" key="1">
    <source>
        <dbReference type="ARBA" id="ARBA00000900"/>
    </source>
</evidence>
<dbReference type="InterPro" id="IPR013083">
    <property type="entry name" value="Znf_RING/FYVE/PHD"/>
</dbReference>
<dbReference type="OrthoDB" id="6108at2759"/>
<dbReference type="InterPro" id="IPR054477">
    <property type="entry name" value="LTN1_E3_ligase_6th"/>
</dbReference>
<dbReference type="Pfam" id="PF22999">
    <property type="entry name" value="LTN1_E3_ligase_6th"/>
    <property type="match status" value="1"/>
</dbReference>
<comment type="subcellular location">
    <subcellularLocation>
        <location evidence="2">Cytoplasm</location>
        <location evidence="2">Cytosol</location>
    </subcellularLocation>
</comment>
<keyword evidence="11 14" id="KW-0863">Zinc-finger</keyword>
<dbReference type="SUPFAM" id="SSF57850">
    <property type="entry name" value="RING/U-box"/>
    <property type="match status" value="1"/>
</dbReference>
<evidence type="ECO:0000256" key="12">
    <source>
        <dbReference type="ARBA" id="ARBA00022786"/>
    </source>
</evidence>
<evidence type="ECO:0000256" key="2">
    <source>
        <dbReference type="ARBA" id="ARBA00004514"/>
    </source>
</evidence>
<evidence type="ECO:0000313" key="19">
    <source>
        <dbReference type="Proteomes" id="UP000036987"/>
    </source>
</evidence>
<dbReference type="STRING" id="29655.A0A0K9NXB7"/>
<evidence type="ECO:0000256" key="15">
    <source>
        <dbReference type="RuleBase" id="RU367090"/>
    </source>
</evidence>
<accession>A0A0K9NXB7</accession>
<dbReference type="GO" id="GO:0072344">
    <property type="term" value="P:rescue of stalled ribosome"/>
    <property type="evidence" value="ECO:0000318"/>
    <property type="project" value="GO_Central"/>
</dbReference>
<dbReference type="Gene3D" id="3.30.40.10">
    <property type="entry name" value="Zinc/RING finger domain, C3HC4 (zinc finger)"/>
    <property type="match status" value="1"/>
</dbReference>
<dbReference type="CDD" id="cd16491">
    <property type="entry name" value="RING-CH-C4HC3_LTN1"/>
    <property type="match status" value="1"/>
</dbReference>
<dbReference type="Pfam" id="PF23009">
    <property type="entry name" value="UBC_like"/>
    <property type="match status" value="1"/>
</dbReference>
<evidence type="ECO:0000259" key="17">
    <source>
        <dbReference type="PROSITE" id="PS50089"/>
    </source>
</evidence>
<evidence type="ECO:0000256" key="14">
    <source>
        <dbReference type="PROSITE-ProRule" id="PRU00175"/>
    </source>
</evidence>
<feature type="domain" description="RING-type" evidence="17">
    <location>
        <begin position="1902"/>
        <end position="1949"/>
    </location>
</feature>
<evidence type="ECO:0000256" key="5">
    <source>
        <dbReference type="ARBA" id="ARBA00012483"/>
    </source>
</evidence>
<comment type="catalytic activity">
    <reaction evidence="1 15">
        <text>S-ubiquitinyl-[E2 ubiquitin-conjugating enzyme]-L-cysteine + [acceptor protein]-L-lysine = [E2 ubiquitin-conjugating enzyme]-L-cysteine + N(6)-ubiquitinyl-[acceptor protein]-L-lysine.</text>
        <dbReference type="EC" id="2.3.2.27"/>
    </reaction>
</comment>
<reference evidence="19" key="1">
    <citation type="journal article" date="2016" name="Nature">
        <title>The genome of the seagrass Zostera marina reveals angiosperm adaptation to the sea.</title>
        <authorList>
            <person name="Olsen J.L."/>
            <person name="Rouze P."/>
            <person name="Verhelst B."/>
            <person name="Lin Y.-C."/>
            <person name="Bayer T."/>
            <person name="Collen J."/>
            <person name="Dattolo E."/>
            <person name="De Paoli E."/>
            <person name="Dittami S."/>
            <person name="Maumus F."/>
            <person name="Michel G."/>
            <person name="Kersting A."/>
            <person name="Lauritano C."/>
            <person name="Lohaus R."/>
            <person name="Toepel M."/>
            <person name="Tonon T."/>
            <person name="Vanneste K."/>
            <person name="Amirebrahimi M."/>
            <person name="Brakel J."/>
            <person name="Bostroem C."/>
            <person name="Chovatia M."/>
            <person name="Grimwood J."/>
            <person name="Jenkins J.W."/>
            <person name="Jueterbock A."/>
            <person name="Mraz A."/>
            <person name="Stam W.T."/>
            <person name="Tice H."/>
            <person name="Bornberg-Bauer E."/>
            <person name="Green P.J."/>
            <person name="Pearson G.A."/>
            <person name="Procaccini G."/>
            <person name="Duarte C.M."/>
            <person name="Schmutz J."/>
            <person name="Reusch T.B.H."/>
            <person name="Van de Peer Y."/>
        </authorList>
    </citation>
    <scope>NUCLEOTIDE SEQUENCE [LARGE SCALE GENOMIC DNA]</scope>
    <source>
        <strain evidence="19">cv. Finnish</strain>
    </source>
</reference>
<proteinExistence type="inferred from homology"/>
<comment type="function">
    <text evidence="15">E3 ubiquitin-protein ligase. Component of the ribosome quality control complex (RQC), a ribosome-associated complex that mediates ubiquitination and extraction of incompletely synthesized nascent chains for proteasomal degradation.</text>
</comment>
<dbReference type="Pfam" id="PF13639">
    <property type="entry name" value="zf-RING_2"/>
    <property type="match status" value="1"/>
</dbReference>
<dbReference type="UniPathway" id="UPA00143"/>
<dbReference type="GO" id="GO:0005829">
    <property type="term" value="C:cytosol"/>
    <property type="evidence" value="ECO:0000318"/>
    <property type="project" value="GO_Central"/>
</dbReference>
<comment type="subunit">
    <text evidence="15">Component of the ribosome quality control complex (RQC).</text>
</comment>
<dbReference type="GO" id="GO:1990112">
    <property type="term" value="C:RQC complex"/>
    <property type="evidence" value="ECO:0000318"/>
    <property type="project" value="GO_Central"/>
</dbReference>